<organism evidence="1 2">
    <name type="scientific">Marinobacter xestospongiae</name>
    <dbReference type="NCBI Taxonomy" id="994319"/>
    <lineage>
        <taxon>Bacteria</taxon>
        <taxon>Pseudomonadati</taxon>
        <taxon>Pseudomonadota</taxon>
        <taxon>Gammaproteobacteria</taxon>
        <taxon>Pseudomonadales</taxon>
        <taxon>Marinobacteraceae</taxon>
        <taxon>Marinobacter</taxon>
    </lineage>
</organism>
<dbReference type="RefSeq" id="WP_316974038.1">
    <property type="nucleotide sequence ID" value="NZ_JAWIIJ010000008.1"/>
</dbReference>
<reference evidence="1 2" key="1">
    <citation type="submission" date="2023-10" db="EMBL/GenBank/DDBJ databases">
        <title>Characteristics and mechanism of a salt-tolerant marine origin heterotrophic nitrifying- aerobic denitrifying bacteria Marinobacter xestospongiae HN1.</title>
        <authorList>
            <person name="Qi R."/>
        </authorList>
    </citation>
    <scope>NUCLEOTIDE SEQUENCE [LARGE SCALE GENOMIC DNA]</scope>
    <source>
        <strain evidence="1 2">HN1</strain>
    </source>
</reference>
<keyword evidence="2" id="KW-1185">Reference proteome</keyword>
<dbReference type="EMBL" id="JAWIIJ010000008">
    <property type="protein sequence ID" value="MDV2079488.1"/>
    <property type="molecule type" value="Genomic_DNA"/>
</dbReference>
<dbReference type="Proteomes" id="UP001269819">
    <property type="component" value="Unassembled WGS sequence"/>
</dbReference>
<evidence type="ECO:0000313" key="1">
    <source>
        <dbReference type="EMBL" id="MDV2079488.1"/>
    </source>
</evidence>
<protein>
    <submittedName>
        <fullName evidence="1">Rho-binding antiterminator</fullName>
    </submittedName>
</protein>
<proteinExistence type="predicted"/>
<dbReference type="InterPro" id="IPR023534">
    <property type="entry name" value="Rof/RNase_P-like"/>
</dbReference>
<dbReference type="InterPro" id="IPR038626">
    <property type="entry name" value="Rof-like_sf"/>
</dbReference>
<dbReference type="Gene3D" id="2.30.30.400">
    <property type="entry name" value="Rof-like"/>
    <property type="match status" value="1"/>
</dbReference>
<comment type="caution">
    <text evidence="1">The sequence shown here is derived from an EMBL/GenBank/DDBJ whole genome shotgun (WGS) entry which is preliminary data.</text>
</comment>
<evidence type="ECO:0000313" key="2">
    <source>
        <dbReference type="Proteomes" id="UP001269819"/>
    </source>
</evidence>
<sequence length="80" mass="9376">MNCDQHDYIEIACTFGLRVRLLLPSGEWTEGVALDTRYNQLRQHCLYLQTHVGEREIALESMVRMTAVTDNRYFSDVFFS</sequence>
<dbReference type="Pfam" id="PF07073">
    <property type="entry name" value="ROF"/>
    <property type="match status" value="1"/>
</dbReference>
<name>A0ABU3VYY2_9GAMM</name>
<gene>
    <name evidence="1" type="ORF">RYS15_12410</name>
</gene>
<dbReference type="InterPro" id="IPR009778">
    <property type="entry name" value="ROF"/>
</dbReference>
<dbReference type="SUPFAM" id="SSF101744">
    <property type="entry name" value="Rof/RNase P subunit-like"/>
    <property type="match status" value="1"/>
</dbReference>
<accession>A0ABU3VYY2</accession>